<dbReference type="Proteomes" id="UP000572680">
    <property type="component" value="Unassembled WGS sequence"/>
</dbReference>
<gene>
    <name evidence="1" type="ORF">HNR61_001964</name>
</gene>
<comment type="caution">
    <text evidence="1">The sequence shown here is derived from an EMBL/GenBank/DDBJ whole genome shotgun (WGS) entry which is preliminary data.</text>
</comment>
<evidence type="ECO:0000313" key="1">
    <source>
        <dbReference type="EMBL" id="MBA8950351.1"/>
    </source>
</evidence>
<accession>A0A7W3QKF8</accession>
<reference evidence="1 2" key="1">
    <citation type="submission" date="2020-08" db="EMBL/GenBank/DDBJ databases">
        <title>Genomic Encyclopedia of Type Strains, Phase IV (KMG-IV): sequencing the most valuable type-strain genomes for metagenomic binning, comparative biology and taxonomic classification.</title>
        <authorList>
            <person name="Goeker M."/>
        </authorList>
    </citation>
    <scope>NUCLEOTIDE SEQUENCE [LARGE SCALE GENOMIC DNA]</scope>
    <source>
        <strain evidence="1 2">DSM 44197</strain>
    </source>
</reference>
<evidence type="ECO:0000313" key="2">
    <source>
        <dbReference type="Proteomes" id="UP000572680"/>
    </source>
</evidence>
<name>A0A7W3QKF8_ACTNM</name>
<sequence>MRVRDVQVITEKWYFYCMNCLCSWQRDFEARHCDDGHGGDHVVWRLNGHAALPPWVDPLCPTCQGFQVKAFPGGPRGLVPAQR</sequence>
<protein>
    <submittedName>
        <fullName evidence="1">Uncharacterized protein</fullName>
    </submittedName>
</protein>
<dbReference type="RefSeq" id="WP_067812537.1">
    <property type="nucleotide sequence ID" value="NZ_BAAALP010000002.1"/>
</dbReference>
<proteinExistence type="predicted"/>
<dbReference type="AlphaFoldDB" id="A0A7W3QKF8"/>
<keyword evidence="2" id="KW-1185">Reference proteome</keyword>
<organism evidence="1 2">
    <name type="scientific">Actinomadura namibiensis</name>
    <dbReference type="NCBI Taxonomy" id="182080"/>
    <lineage>
        <taxon>Bacteria</taxon>
        <taxon>Bacillati</taxon>
        <taxon>Actinomycetota</taxon>
        <taxon>Actinomycetes</taxon>
        <taxon>Streptosporangiales</taxon>
        <taxon>Thermomonosporaceae</taxon>
        <taxon>Actinomadura</taxon>
    </lineage>
</organism>
<dbReference type="EMBL" id="JACJIA010000002">
    <property type="protein sequence ID" value="MBA8950351.1"/>
    <property type="molecule type" value="Genomic_DNA"/>
</dbReference>